<dbReference type="AlphaFoldDB" id="A0A8E2DEZ1"/>
<proteinExistence type="predicted"/>
<organism evidence="2 3">
    <name type="scientific">Obba rivulosa</name>
    <dbReference type="NCBI Taxonomy" id="1052685"/>
    <lineage>
        <taxon>Eukaryota</taxon>
        <taxon>Fungi</taxon>
        <taxon>Dikarya</taxon>
        <taxon>Basidiomycota</taxon>
        <taxon>Agaricomycotina</taxon>
        <taxon>Agaricomycetes</taxon>
        <taxon>Polyporales</taxon>
        <taxon>Gelatoporiaceae</taxon>
        <taxon>Obba</taxon>
    </lineage>
</organism>
<evidence type="ECO:0000313" key="2">
    <source>
        <dbReference type="EMBL" id="OCH85405.1"/>
    </source>
</evidence>
<dbReference type="Proteomes" id="UP000250043">
    <property type="component" value="Unassembled WGS sequence"/>
</dbReference>
<keyword evidence="3" id="KW-1185">Reference proteome</keyword>
<name>A0A8E2DEZ1_9APHY</name>
<protein>
    <submittedName>
        <fullName evidence="2">Uncharacterized protein</fullName>
    </submittedName>
</protein>
<dbReference type="EMBL" id="KV722586">
    <property type="protein sequence ID" value="OCH85405.1"/>
    <property type="molecule type" value="Genomic_DNA"/>
</dbReference>
<sequence>MVLRRGASRHHSIYQAEIPIRAVSAWEGLKEGSAVVHARCSLEDRWVELIVRLVVRSRLYASHVKHKSTSFARIHSPCDPFGVSPTGGDVSLVGHEPRHRRSKENKGDRSGISFRRALRAGSDIVLGTRAALASALHATVEAVSSAISAPDDKGQISVCSSSKMRCRMS</sequence>
<gene>
    <name evidence="2" type="ORF">OBBRIDRAFT_798219</name>
</gene>
<feature type="region of interest" description="Disordered" evidence="1">
    <location>
        <begin position="89"/>
        <end position="110"/>
    </location>
</feature>
<reference evidence="2 3" key="1">
    <citation type="submission" date="2016-07" db="EMBL/GenBank/DDBJ databases">
        <title>Draft genome of the white-rot fungus Obba rivulosa 3A-2.</title>
        <authorList>
            <consortium name="DOE Joint Genome Institute"/>
            <person name="Miettinen O."/>
            <person name="Riley R."/>
            <person name="Acob R."/>
            <person name="Barry K."/>
            <person name="Cullen D."/>
            <person name="De Vries R."/>
            <person name="Hainaut M."/>
            <person name="Hatakka A."/>
            <person name="Henrissat B."/>
            <person name="Hilden K."/>
            <person name="Kuo R."/>
            <person name="Labutti K."/>
            <person name="Lipzen A."/>
            <person name="Makela M.R."/>
            <person name="Sandor L."/>
            <person name="Spatafora J.W."/>
            <person name="Grigoriev I.V."/>
            <person name="Hibbett D.S."/>
        </authorList>
    </citation>
    <scope>NUCLEOTIDE SEQUENCE [LARGE SCALE GENOMIC DNA]</scope>
    <source>
        <strain evidence="2 3">3A-2</strain>
    </source>
</reference>
<evidence type="ECO:0000313" key="3">
    <source>
        <dbReference type="Proteomes" id="UP000250043"/>
    </source>
</evidence>
<evidence type="ECO:0000256" key="1">
    <source>
        <dbReference type="SAM" id="MobiDB-lite"/>
    </source>
</evidence>
<accession>A0A8E2DEZ1</accession>